<name>A0A178VE06_ARATH</name>
<organism evidence="2 3">
    <name type="scientific">Arabidopsis thaliana</name>
    <name type="common">Mouse-ear cress</name>
    <dbReference type="NCBI Taxonomy" id="3702"/>
    <lineage>
        <taxon>Eukaryota</taxon>
        <taxon>Viridiplantae</taxon>
        <taxon>Streptophyta</taxon>
        <taxon>Embryophyta</taxon>
        <taxon>Tracheophyta</taxon>
        <taxon>Spermatophyta</taxon>
        <taxon>Magnoliopsida</taxon>
        <taxon>eudicotyledons</taxon>
        <taxon>Gunneridae</taxon>
        <taxon>Pentapetalae</taxon>
        <taxon>rosids</taxon>
        <taxon>malvids</taxon>
        <taxon>Brassicales</taxon>
        <taxon>Brassicaceae</taxon>
        <taxon>Camelineae</taxon>
        <taxon>Arabidopsis</taxon>
    </lineage>
</organism>
<feature type="transmembrane region" description="Helical" evidence="1">
    <location>
        <begin position="26"/>
        <end position="48"/>
    </location>
</feature>
<evidence type="ECO:0008006" key="4">
    <source>
        <dbReference type="Google" id="ProtNLM"/>
    </source>
</evidence>
<evidence type="ECO:0000313" key="3">
    <source>
        <dbReference type="Proteomes" id="UP000078284"/>
    </source>
</evidence>
<protein>
    <recommendedName>
        <fullName evidence="4">Transmembrane protein</fullName>
    </recommendedName>
</protein>
<accession>A0A178VE06</accession>
<evidence type="ECO:0000256" key="1">
    <source>
        <dbReference type="SAM" id="Phobius"/>
    </source>
</evidence>
<reference evidence="3" key="1">
    <citation type="journal article" date="2016" name="Proc. Natl. Acad. Sci. U.S.A.">
        <title>Chromosome-level assembly of Arabidopsis thaliana Ler reveals the extent of translocation and inversion polymorphisms.</title>
        <authorList>
            <person name="Zapata L."/>
            <person name="Ding J."/>
            <person name="Willing E.M."/>
            <person name="Hartwig B."/>
            <person name="Bezdan D."/>
            <person name="Jiao W.B."/>
            <person name="Patel V."/>
            <person name="Velikkakam James G."/>
            <person name="Koornneef M."/>
            <person name="Ossowski S."/>
            <person name="Schneeberger K."/>
        </authorList>
    </citation>
    <scope>NUCLEOTIDE SEQUENCE [LARGE SCALE GENOMIC DNA]</scope>
    <source>
        <strain evidence="3">cv. Landsberg erecta</strain>
    </source>
</reference>
<comment type="caution">
    <text evidence="2">The sequence shown here is derived from an EMBL/GenBank/DDBJ whole genome shotgun (WGS) entry which is preliminary data.</text>
</comment>
<dbReference type="EMBL" id="LUHQ01000003">
    <property type="protein sequence ID" value="OAP04024.1"/>
    <property type="molecule type" value="Genomic_DNA"/>
</dbReference>
<evidence type="ECO:0000313" key="2">
    <source>
        <dbReference type="EMBL" id="OAP04024.1"/>
    </source>
</evidence>
<sequence>MTWSHNLSGGEVNACLSLTSSRRQKILATHLVFGIIRIAAMLGTSSIWHSQKINHFRPCSSPSCHGQPQIS</sequence>
<keyword evidence="1" id="KW-0812">Transmembrane</keyword>
<gene>
    <name evidence="2" type="ordered locus">AXX17_At3g22760</name>
</gene>
<keyword evidence="1" id="KW-1133">Transmembrane helix</keyword>
<keyword evidence="1" id="KW-0472">Membrane</keyword>
<proteinExistence type="predicted"/>
<dbReference type="AlphaFoldDB" id="A0A178VE06"/>
<dbReference type="Proteomes" id="UP000078284">
    <property type="component" value="Chromosome 3"/>
</dbReference>